<gene>
    <name evidence="1" type="ORF">GMARGA_LOCUS10482</name>
</gene>
<accession>A0ABN7UUQ6</accession>
<proteinExistence type="predicted"/>
<dbReference type="Proteomes" id="UP000789901">
    <property type="component" value="Unassembled WGS sequence"/>
</dbReference>
<sequence>MYRLPSKRRKYNNDDEKLEKFLECFEGRESKDEQGSNISTLFIREYYYHLCNIIFENENIHHWRITGNLGIGKTFFSYYLPYFLSQQHKTVVYHKLNKSLILFSEKGHVDNIHTFKDYLGNKEDRDTLAFKKESEKLTAHKVFDISVDYLYATWRYFNVVGLGIDSDISGTSSDINDTYYLINIDIVEHSPSYVSPTDEDEQ</sequence>
<comment type="caution">
    <text evidence="1">The sequence shown here is derived from an EMBL/GenBank/DDBJ whole genome shotgun (WGS) entry which is preliminary data.</text>
</comment>
<organism evidence="1 2">
    <name type="scientific">Gigaspora margarita</name>
    <dbReference type="NCBI Taxonomy" id="4874"/>
    <lineage>
        <taxon>Eukaryota</taxon>
        <taxon>Fungi</taxon>
        <taxon>Fungi incertae sedis</taxon>
        <taxon>Mucoromycota</taxon>
        <taxon>Glomeromycotina</taxon>
        <taxon>Glomeromycetes</taxon>
        <taxon>Diversisporales</taxon>
        <taxon>Gigasporaceae</taxon>
        <taxon>Gigaspora</taxon>
    </lineage>
</organism>
<protein>
    <submittedName>
        <fullName evidence="1">42610_t:CDS:1</fullName>
    </submittedName>
</protein>
<feature type="non-terminal residue" evidence="1">
    <location>
        <position position="202"/>
    </location>
</feature>
<evidence type="ECO:0000313" key="1">
    <source>
        <dbReference type="EMBL" id="CAG8672141.1"/>
    </source>
</evidence>
<keyword evidence="2" id="KW-1185">Reference proteome</keyword>
<evidence type="ECO:0000313" key="2">
    <source>
        <dbReference type="Proteomes" id="UP000789901"/>
    </source>
</evidence>
<reference evidence="1 2" key="1">
    <citation type="submission" date="2021-06" db="EMBL/GenBank/DDBJ databases">
        <authorList>
            <person name="Kallberg Y."/>
            <person name="Tangrot J."/>
            <person name="Rosling A."/>
        </authorList>
    </citation>
    <scope>NUCLEOTIDE SEQUENCE [LARGE SCALE GENOMIC DNA]</scope>
    <source>
        <strain evidence="1 2">120-4 pot B 10/14</strain>
    </source>
</reference>
<dbReference type="EMBL" id="CAJVQB010005878">
    <property type="protein sequence ID" value="CAG8672141.1"/>
    <property type="molecule type" value="Genomic_DNA"/>
</dbReference>
<name>A0ABN7UUQ6_GIGMA</name>